<dbReference type="Gene3D" id="3.40.605.10">
    <property type="entry name" value="Aldehyde Dehydrogenase, Chain A, domain 1"/>
    <property type="match status" value="2"/>
</dbReference>
<keyword evidence="2" id="KW-0560">Oxidoreductase</keyword>
<evidence type="ECO:0000256" key="2">
    <source>
        <dbReference type="ARBA" id="ARBA00023002"/>
    </source>
</evidence>
<dbReference type="InterPro" id="IPR015590">
    <property type="entry name" value="Aldehyde_DH_dom"/>
</dbReference>
<evidence type="ECO:0000313" key="6">
    <source>
        <dbReference type="EMBL" id="CAG8420931.1"/>
    </source>
</evidence>
<dbReference type="InterPro" id="IPR016161">
    <property type="entry name" value="Ald_DH/histidinol_DH"/>
</dbReference>
<comment type="caution">
    <text evidence="6">The sequence shown here is derived from an EMBL/GenBank/DDBJ whole genome shotgun (WGS) entry which is preliminary data.</text>
</comment>
<protein>
    <recommendedName>
        <fullName evidence="3">aldehyde dehydrogenase (NAD(+))</fullName>
        <ecNumber evidence="3">1.2.1.3</ecNumber>
    </recommendedName>
</protein>
<dbReference type="PANTHER" id="PTHR11699">
    <property type="entry name" value="ALDEHYDE DEHYDROGENASE-RELATED"/>
    <property type="match status" value="1"/>
</dbReference>
<gene>
    <name evidence="6" type="ORF">PSALAMII_LOCUS9729</name>
</gene>
<dbReference type="InterPro" id="IPR016162">
    <property type="entry name" value="Ald_DH_N"/>
</dbReference>
<feature type="domain" description="Aldehyde dehydrogenase" evidence="5">
    <location>
        <begin position="283"/>
        <end position="517"/>
    </location>
</feature>
<dbReference type="Proteomes" id="UP001152592">
    <property type="component" value="Unassembled WGS sequence"/>
</dbReference>
<dbReference type="FunFam" id="3.40.605.10:FF:000007">
    <property type="entry name" value="NAD/NADP-dependent betaine aldehyde dehydrogenase"/>
    <property type="match status" value="1"/>
</dbReference>
<dbReference type="Gene3D" id="3.40.309.10">
    <property type="entry name" value="Aldehyde Dehydrogenase, Chain A, domain 2"/>
    <property type="match status" value="1"/>
</dbReference>
<comment type="catalytic activity">
    <reaction evidence="4">
        <text>an aldehyde + NAD(+) + H2O = a carboxylate + NADH + 2 H(+)</text>
        <dbReference type="Rhea" id="RHEA:16185"/>
        <dbReference type="ChEBI" id="CHEBI:15377"/>
        <dbReference type="ChEBI" id="CHEBI:15378"/>
        <dbReference type="ChEBI" id="CHEBI:17478"/>
        <dbReference type="ChEBI" id="CHEBI:29067"/>
        <dbReference type="ChEBI" id="CHEBI:57540"/>
        <dbReference type="ChEBI" id="CHEBI:57945"/>
        <dbReference type="EC" id="1.2.1.3"/>
    </reaction>
</comment>
<accession>A0A9W4NWX4</accession>
<dbReference type="InterPro" id="IPR016163">
    <property type="entry name" value="Ald_DH_C"/>
</dbReference>
<proteinExistence type="inferred from homology"/>
<sequence>MSDQFDDQHGLLSSPIPITFSKIYLNGAYSAPHSPNTFSLVNPKDNTLVANRIPVADNVDIDIAVAAAEAAFKGPWANFSAAERSSCFYRLVDLLEDELPSILHLDSLTTGNPVSLIPTRERNYIRSCLLYYAGWTDKQRGDYFPDDDGFFKLVRHEPLGVCVAINPYNSPVASLFIKAAPCLATGNVLIVKPSEKSPLGSLAVAPLFEKAGFPPGVIQVLTGDGSTGAWLASHMRISFTGSVATGKKIQVAAAQSNLKRVTLELGKLKCALCPWVNQLLTSSSGGKSPAIIFDDADIENAVTWYFTQISSISVARVVRLTTFRAVNGILARTGQVCVAASRVYVQRAISSRFIELYCAAMRDAVNDIGDPQNVKYKFGPLVDSASYDKVQEMIARAKTESELVVGGGRIGEQGLFLEPTVFLSPKPDAHIYKDEVFGPVSVIKTFDTEEEVVRLSNDTEYGLMAGVFTRDISRAMRLSVAIESGVVGINCVSMMNIQVPFGGKKQSGTGREFGEYVRDPAIQFPKTVEP</sequence>
<organism evidence="6 7">
    <name type="scientific">Penicillium salamii</name>
    <dbReference type="NCBI Taxonomy" id="1612424"/>
    <lineage>
        <taxon>Eukaryota</taxon>
        <taxon>Fungi</taxon>
        <taxon>Dikarya</taxon>
        <taxon>Ascomycota</taxon>
        <taxon>Pezizomycotina</taxon>
        <taxon>Eurotiomycetes</taxon>
        <taxon>Eurotiomycetidae</taxon>
        <taxon>Eurotiales</taxon>
        <taxon>Aspergillaceae</taxon>
        <taxon>Penicillium</taxon>
    </lineage>
</organism>
<dbReference type="EMBL" id="CAJVPD010000282">
    <property type="protein sequence ID" value="CAG8420931.1"/>
    <property type="molecule type" value="Genomic_DNA"/>
</dbReference>
<evidence type="ECO:0000259" key="5">
    <source>
        <dbReference type="Pfam" id="PF00171"/>
    </source>
</evidence>
<evidence type="ECO:0000256" key="3">
    <source>
        <dbReference type="ARBA" id="ARBA00024226"/>
    </source>
</evidence>
<dbReference type="OrthoDB" id="8883818at2759"/>
<dbReference type="SUPFAM" id="SSF53720">
    <property type="entry name" value="ALDH-like"/>
    <property type="match status" value="1"/>
</dbReference>
<evidence type="ECO:0000256" key="4">
    <source>
        <dbReference type="ARBA" id="ARBA00049194"/>
    </source>
</evidence>
<dbReference type="AlphaFoldDB" id="A0A9W4NWX4"/>
<evidence type="ECO:0000313" key="7">
    <source>
        <dbReference type="Proteomes" id="UP001152592"/>
    </source>
</evidence>
<comment type="similarity">
    <text evidence="1">Belongs to the aldehyde dehydrogenase family.</text>
</comment>
<dbReference type="GO" id="GO:0004029">
    <property type="term" value="F:aldehyde dehydrogenase (NAD+) activity"/>
    <property type="evidence" value="ECO:0007669"/>
    <property type="project" value="UniProtKB-EC"/>
</dbReference>
<feature type="domain" description="Aldehyde dehydrogenase" evidence="5">
    <location>
        <begin position="33"/>
        <end position="266"/>
    </location>
</feature>
<dbReference type="PROSITE" id="PS00070">
    <property type="entry name" value="ALDEHYDE_DEHYDR_CYS"/>
    <property type="match status" value="1"/>
</dbReference>
<evidence type="ECO:0000256" key="1">
    <source>
        <dbReference type="ARBA" id="ARBA00009986"/>
    </source>
</evidence>
<dbReference type="Pfam" id="PF00171">
    <property type="entry name" value="Aldedh"/>
    <property type="match status" value="2"/>
</dbReference>
<dbReference type="EC" id="1.2.1.3" evidence="3"/>
<name>A0A9W4NWX4_9EURO</name>
<dbReference type="InterPro" id="IPR016160">
    <property type="entry name" value="Ald_DH_CS_CYS"/>
</dbReference>
<reference evidence="6" key="1">
    <citation type="submission" date="2021-07" db="EMBL/GenBank/DDBJ databases">
        <authorList>
            <person name="Branca A.L. A."/>
        </authorList>
    </citation>
    <scope>NUCLEOTIDE SEQUENCE</scope>
</reference>